<evidence type="ECO:0000313" key="2">
    <source>
        <dbReference type="Proteomes" id="UP001163223"/>
    </source>
</evidence>
<proteinExistence type="predicted"/>
<dbReference type="Proteomes" id="UP001163223">
    <property type="component" value="Chromosome"/>
</dbReference>
<name>A0ACD4NLY8_9HYPH</name>
<dbReference type="EMBL" id="CP113520">
    <property type="protein sequence ID" value="WAJ27873.1"/>
    <property type="molecule type" value="Genomic_DNA"/>
</dbReference>
<gene>
    <name evidence="1" type="ORF">OXU80_24015</name>
</gene>
<protein>
    <submittedName>
        <fullName evidence="1">Uncharacterized protein</fullName>
    </submittedName>
</protein>
<reference evidence="1" key="1">
    <citation type="submission" date="2022-11" db="EMBL/GenBank/DDBJ databases">
        <title>beta-Carotene-producing bacterium, Jeongeuplla avenae sp. nov., alleviates the salt stress of Arabidopsis seedlings.</title>
        <authorList>
            <person name="Jiang L."/>
            <person name="Lee J."/>
        </authorList>
    </citation>
    <scope>NUCLEOTIDE SEQUENCE</scope>
    <source>
        <strain evidence="1">DY_R2A_6</strain>
    </source>
</reference>
<organism evidence="1 2">
    <name type="scientific">Antarcticirhabdus aurantiaca</name>
    <dbReference type="NCBI Taxonomy" id="2606717"/>
    <lineage>
        <taxon>Bacteria</taxon>
        <taxon>Pseudomonadati</taxon>
        <taxon>Pseudomonadota</taxon>
        <taxon>Alphaproteobacteria</taxon>
        <taxon>Hyphomicrobiales</taxon>
        <taxon>Aurantimonadaceae</taxon>
        <taxon>Antarcticirhabdus</taxon>
    </lineage>
</organism>
<evidence type="ECO:0000313" key="1">
    <source>
        <dbReference type="EMBL" id="WAJ27873.1"/>
    </source>
</evidence>
<accession>A0ACD4NLY8</accession>
<keyword evidence="2" id="KW-1185">Reference proteome</keyword>
<sequence length="79" mass="8925">MIDSDEVDGRMLLRLGEGSTSKDAVGLEAGMLTREELASCFRLVSRRLARVDLGWRRSVWFRLSARGWTLQAKLNNKDG</sequence>